<evidence type="ECO:0000313" key="5">
    <source>
        <dbReference type="EMBL" id="GHI51972.1"/>
    </source>
</evidence>
<dbReference type="Gene3D" id="3.30.70.3290">
    <property type="match status" value="1"/>
</dbReference>
<keyword evidence="6" id="KW-1185">Reference proteome</keyword>
<dbReference type="PANTHER" id="PTHR43775">
    <property type="entry name" value="FATTY ACID SYNTHASE"/>
    <property type="match status" value="1"/>
</dbReference>
<dbReference type="PANTHER" id="PTHR43775:SF37">
    <property type="entry name" value="SI:DKEY-61P9.11"/>
    <property type="match status" value="1"/>
</dbReference>
<dbReference type="InterPro" id="IPR032821">
    <property type="entry name" value="PKS_assoc"/>
</dbReference>
<organism evidence="5 6">
    <name type="scientific">Streptomyces rubradiris</name>
    <name type="common">Streptomyces achromogenes subsp. rubradiris</name>
    <dbReference type="NCBI Taxonomy" id="285531"/>
    <lineage>
        <taxon>Bacteria</taxon>
        <taxon>Bacillati</taxon>
        <taxon>Actinomycetota</taxon>
        <taxon>Actinomycetes</taxon>
        <taxon>Kitasatosporales</taxon>
        <taxon>Streptomycetaceae</taxon>
        <taxon>Streptomyces</taxon>
    </lineage>
</organism>
<keyword evidence="2" id="KW-0597">Phosphoprotein</keyword>
<feature type="domain" description="Malonyl-CoA:ACP transacylase (MAT)" evidence="4">
    <location>
        <begin position="181"/>
        <end position="437"/>
    </location>
</feature>
<dbReference type="EMBL" id="BNEA01000003">
    <property type="protein sequence ID" value="GHI51972.1"/>
    <property type="molecule type" value="Genomic_DNA"/>
</dbReference>
<dbReference type="Gene3D" id="3.30.70.250">
    <property type="entry name" value="Malonyl-CoA ACP transacylase, ACP-binding"/>
    <property type="match status" value="1"/>
</dbReference>
<evidence type="ECO:0000256" key="1">
    <source>
        <dbReference type="ARBA" id="ARBA00022450"/>
    </source>
</evidence>
<dbReference type="InterPro" id="IPR001227">
    <property type="entry name" value="Ac_transferase_dom_sf"/>
</dbReference>
<sequence>MPATRRDPADLHFSRLNSNISFDGTTFRVPTGLTPWPHTDGPRTAAVSSFGLSGTNVHMILQQAPATPAPAAPDDRRPASVLPLSARTETALAALAGRYAERLAAGDDASLADLAHSAGTGRSHFRHRSPPSAPPARRSPGSSPRSPPARRPAWSRARPAARSSSSSPARRPAPRHGPPPVRHPAHFPAAVDECAEILRPLLARPLLDVMFPDDPDDTQINDTAYAQPATFVVEYALARLWESWGITPRRRPRPQLRRVRGRLCGAVSLEDGLAFAVERARIIQEFCLPGTMAAVFASEEGRHGAGRVPGPDRRRRGQRPGERGDLRRARRRRGRVRRVRRPRREDQLHIASAGHSPLMDPVLEPLRRAARKFTFTTPRIPLVSNVTGELWPWDQRRTPTTGAGTCAHGALHRRRRTLRSMGYRTFLEVGPAPTLLG</sequence>
<accession>A0ABQ3R7Z8</accession>
<name>A0ABQ3R7Z8_STRRR</name>
<evidence type="ECO:0000259" key="4">
    <source>
        <dbReference type="SMART" id="SM00827"/>
    </source>
</evidence>
<dbReference type="InterPro" id="IPR014043">
    <property type="entry name" value="Acyl_transferase_dom"/>
</dbReference>
<reference evidence="6" key="1">
    <citation type="submission" date="2023-07" db="EMBL/GenBank/DDBJ databases">
        <title>Whole genome shotgun sequence of Streptomyces achromogenes subsp. rubradiris NBRC 14000.</title>
        <authorList>
            <person name="Komaki H."/>
            <person name="Tamura T."/>
        </authorList>
    </citation>
    <scope>NUCLEOTIDE SEQUENCE [LARGE SCALE GENOMIC DNA]</scope>
    <source>
        <strain evidence="6">NBRC 14000</strain>
    </source>
</reference>
<feature type="region of interest" description="Disordered" evidence="3">
    <location>
        <begin position="302"/>
        <end position="353"/>
    </location>
</feature>
<dbReference type="InterPro" id="IPR016035">
    <property type="entry name" value="Acyl_Trfase/lysoPLipase"/>
</dbReference>
<dbReference type="SUPFAM" id="SSF52151">
    <property type="entry name" value="FabD/lysophospholipase-like"/>
    <property type="match status" value="1"/>
</dbReference>
<proteinExistence type="predicted"/>
<dbReference type="RefSeq" id="WP_230426643.1">
    <property type="nucleotide sequence ID" value="NZ_BNEA01000003.1"/>
</dbReference>
<feature type="region of interest" description="Disordered" evidence="3">
    <location>
        <begin position="118"/>
        <end position="186"/>
    </location>
</feature>
<dbReference type="Gene3D" id="3.40.47.10">
    <property type="match status" value="1"/>
</dbReference>
<gene>
    <name evidence="5" type="ORF">Srubr_18180</name>
</gene>
<dbReference type="Gene3D" id="3.40.366.10">
    <property type="entry name" value="Malonyl-Coenzyme A Acyl Carrier Protein, domain 2"/>
    <property type="match status" value="2"/>
</dbReference>
<dbReference type="SMART" id="SM00827">
    <property type="entry name" value="PKS_AT"/>
    <property type="match status" value="1"/>
</dbReference>
<protein>
    <recommendedName>
        <fullName evidence="4">Malonyl-CoA:ACP transacylase (MAT) domain-containing protein</fullName>
    </recommendedName>
</protein>
<dbReference type="Proteomes" id="UP000646738">
    <property type="component" value="Unassembled WGS sequence"/>
</dbReference>
<dbReference type="Pfam" id="PF16197">
    <property type="entry name" value="KAsynt_C_assoc"/>
    <property type="match status" value="1"/>
</dbReference>
<feature type="compositionally biased region" description="Low complexity" evidence="3">
    <location>
        <begin position="151"/>
        <end position="170"/>
    </location>
</feature>
<dbReference type="SUPFAM" id="SSF53901">
    <property type="entry name" value="Thiolase-like"/>
    <property type="match status" value="1"/>
</dbReference>
<evidence type="ECO:0000256" key="3">
    <source>
        <dbReference type="SAM" id="MobiDB-lite"/>
    </source>
</evidence>
<dbReference type="InterPro" id="IPR016039">
    <property type="entry name" value="Thiolase-like"/>
</dbReference>
<feature type="compositionally biased region" description="Basic residues" evidence="3">
    <location>
        <begin position="328"/>
        <end position="342"/>
    </location>
</feature>
<evidence type="ECO:0000313" key="6">
    <source>
        <dbReference type="Proteomes" id="UP000646738"/>
    </source>
</evidence>
<feature type="compositionally biased region" description="Low complexity" evidence="3">
    <location>
        <begin position="135"/>
        <end position="144"/>
    </location>
</feature>
<keyword evidence="1" id="KW-0596">Phosphopantetheine</keyword>
<evidence type="ECO:0000256" key="2">
    <source>
        <dbReference type="ARBA" id="ARBA00022553"/>
    </source>
</evidence>
<dbReference type="InterPro" id="IPR050091">
    <property type="entry name" value="PKS_NRPS_Biosynth_Enz"/>
</dbReference>
<comment type="caution">
    <text evidence="5">The sequence shown here is derived from an EMBL/GenBank/DDBJ whole genome shotgun (WGS) entry which is preliminary data.</text>
</comment>